<evidence type="ECO:0000259" key="6">
    <source>
        <dbReference type="Pfam" id="PF08386"/>
    </source>
</evidence>
<organism evidence="7 8">
    <name type="scientific">Marmoricola endophyticus</name>
    <dbReference type="NCBI Taxonomy" id="2040280"/>
    <lineage>
        <taxon>Bacteria</taxon>
        <taxon>Bacillati</taxon>
        <taxon>Actinomycetota</taxon>
        <taxon>Actinomycetes</taxon>
        <taxon>Propionibacteriales</taxon>
        <taxon>Nocardioidaceae</taxon>
        <taxon>Marmoricola</taxon>
    </lineage>
</organism>
<name>A0A917BAZ5_9ACTN</name>
<dbReference type="Gene3D" id="3.40.50.1820">
    <property type="entry name" value="alpha/beta hydrolase"/>
    <property type="match status" value="1"/>
</dbReference>
<dbReference type="InterPro" id="IPR000073">
    <property type="entry name" value="AB_hydrolase_1"/>
</dbReference>
<keyword evidence="4" id="KW-0472">Membrane</keyword>
<dbReference type="AlphaFoldDB" id="A0A917BAZ5"/>
<dbReference type="InterPro" id="IPR029058">
    <property type="entry name" value="AB_hydrolase_fold"/>
</dbReference>
<dbReference type="InterPro" id="IPR051601">
    <property type="entry name" value="Serine_prot/Carboxylest_S33"/>
</dbReference>
<dbReference type="PANTHER" id="PTHR43248:SF29">
    <property type="entry name" value="TRIPEPTIDYL AMINOPEPTIDASE"/>
    <property type="match status" value="1"/>
</dbReference>
<reference evidence="7" key="2">
    <citation type="submission" date="2020-09" db="EMBL/GenBank/DDBJ databases">
        <authorList>
            <person name="Sun Q."/>
            <person name="Zhou Y."/>
        </authorList>
    </citation>
    <scope>NUCLEOTIDE SEQUENCE</scope>
    <source>
        <strain evidence="7">CGMCC 1.16067</strain>
    </source>
</reference>
<dbReference type="RefSeq" id="WP_188777729.1">
    <property type="nucleotide sequence ID" value="NZ_BMKQ01000001.1"/>
</dbReference>
<keyword evidence="3" id="KW-0378">Hydrolase</keyword>
<evidence type="ECO:0000313" key="7">
    <source>
        <dbReference type="EMBL" id="GGF33528.1"/>
    </source>
</evidence>
<feature type="domain" description="Peptidase S33 tripeptidyl aminopeptidase-like C-terminal" evidence="6">
    <location>
        <begin position="439"/>
        <end position="527"/>
    </location>
</feature>
<keyword evidence="4" id="KW-1133">Transmembrane helix</keyword>
<evidence type="ECO:0000256" key="3">
    <source>
        <dbReference type="ARBA" id="ARBA00022801"/>
    </source>
</evidence>
<dbReference type="GO" id="GO:0016787">
    <property type="term" value="F:hydrolase activity"/>
    <property type="evidence" value="ECO:0007669"/>
    <property type="project" value="UniProtKB-KW"/>
</dbReference>
<comment type="caution">
    <text evidence="7">The sequence shown here is derived from an EMBL/GenBank/DDBJ whole genome shotgun (WGS) entry which is preliminary data.</text>
</comment>
<dbReference type="InterPro" id="IPR013595">
    <property type="entry name" value="Pept_S33_TAP-like_C"/>
</dbReference>
<sequence>MDRGRPATLARPGAARVGVLAALLVLALVVTTVVVLLRSGQDDVPTGGFDGMDGPVSGRLTDTLPAPRARWTRCPQLRGGVDPGRHGLRCARLQLPLDYRDPDGPTIGVVVSRLSSGTDRPILVSNPGGPGATGLFNSLGVDGATGGRLRRHYDLVGFDPRGVNRSAPVRCDLTPDLTRSQTGAVLPRSFAEDLAAARTVAARCERGAGQRLAHVGTADVIRDLEMIRRALGRERLSIVGTSYGADLAVGYATAYPDHTGRVVLDSPSDPTRPWYEVRREQGPAAEARFRQITTRLAAQNGRWHLGSTAVEVRATYDRVANDLARRPRRIAGERVDRAALEQARVLPALGDDAAVPALAATLQLLAGAPGAPSSAELLRRLGKVDGDDGGPVNGQDTEQAVDAGLAVRCADDRWPRDVATYARWLTDDAAAAPLTRGAFAAPSPCAFWPSIAPSGSRPTLTDRGWSGRPNVLVLHHRSDYRSPAAGVRRLVRALGARAVLVDRAGPEHVVLGSDRCGTQALTSWLVDREPSISCGG</sequence>
<evidence type="ECO:0000256" key="4">
    <source>
        <dbReference type="SAM" id="Phobius"/>
    </source>
</evidence>
<proteinExistence type="inferred from homology"/>
<keyword evidence="2" id="KW-0732">Signal</keyword>
<dbReference type="Pfam" id="PF00561">
    <property type="entry name" value="Abhydrolase_1"/>
    <property type="match status" value="1"/>
</dbReference>
<dbReference type="PANTHER" id="PTHR43248">
    <property type="entry name" value="2-SUCCINYL-6-HYDROXY-2,4-CYCLOHEXADIENE-1-CARBOXYLATE SYNTHASE"/>
    <property type="match status" value="1"/>
</dbReference>
<dbReference type="SUPFAM" id="SSF53474">
    <property type="entry name" value="alpha/beta-Hydrolases"/>
    <property type="match status" value="1"/>
</dbReference>
<keyword evidence="8" id="KW-1185">Reference proteome</keyword>
<reference evidence="7" key="1">
    <citation type="journal article" date="2014" name="Int. J. Syst. Evol. Microbiol.">
        <title>Complete genome sequence of Corynebacterium casei LMG S-19264T (=DSM 44701T), isolated from a smear-ripened cheese.</title>
        <authorList>
            <consortium name="US DOE Joint Genome Institute (JGI-PGF)"/>
            <person name="Walter F."/>
            <person name="Albersmeier A."/>
            <person name="Kalinowski J."/>
            <person name="Ruckert C."/>
        </authorList>
    </citation>
    <scope>NUCLEOTIDE SEQUENCE</scope>
    <source>
        <strain evidence="7">CGMCC 1.16067</strain>
    </source>
</reference>
<comment type="similarity">
    <text evidence="1">Belongs to the peptidase S33 family.</text>
</comment>
<evidence type="ECO:0000256" key="2">
    <source>
        <dbReference type="ARBA" id="ARBA00022729"/>
    </source>
</evidence>
<accession>A0A917BAZ5</accession>
<evidence type="ECO:0000313" key="8">
    <source>
        <dbReference type="Proteomes" id="UP000649179"/>
    </source>
</evidence>
<evidence type="ECO:0000259" key="5">
    <source>
        <dbReference type="Pfam" id="PF00561"/>
    </source>
</evidence>
<protein>
    <submittedName>
        <fullName evidence="7">Peptidase</fullName>
    </submittedName>
</protein>
<gene>
    <name evidence="7" type="ORF">GCM10011519_03700</name>
</gene>
<evidence type="ECO:0000256" key="1">
    <source>
        <dbReference type="ARBA" id="ARBA00010088"/>
    </source>
</evidence>
<dbReference type="Pfam" id="PF08386">
    <property type="entry name" value="Abhydrolase_4"/>
    <property type="match status" value="1"/>
</dbReference>
<feature type="transmembrane region" description="Helical" evidence="4">
    <location>
        <begin position="13"/>
        <end position="37"/>
    </location>
</feature>
<keyword evidence="4" id="KW-0812">Transmembrane</keyword>
<dbReference type="Proteomes" id="UP000649179">
    <property type="component" value="Unassembled WGS sequence"/>
</dbReference>
<dbReference type="EMBL" id="BMKQ01000001">
    <property type="protein sequence ID" value="GGF33528.1"/>
    <property type="molecule type" value="Genomic_DNA"/>
</dbReference>
<feature type="domain" description="AB hydrolase-1" evidence="5">
    <location>
        <begin position="122"/>
        <end position="318"/>
    </location>
</feature>